<keyword evidence="3" id="KW-1185">Reference proteome</keyword>
<dbReference type="Pfam" id="PF00326">
    <property type="entry name" value="Peptidase_S9"/>
    <property type="match status" value="1"/>
</dbReference>
<dbReference type="PANTHER" id="PTHR43056:SF5">
    <property type="entry name" value="PEPTIDASE S9 PROLYL OLIGOPEPTIDASE CATALYTIC DOMAIN-CONTAINING PROTEIN"/>
    <property type="match status" value="1"/>
</dbReference>
<gene>
    <name evidence="2" type="ORF">GCM10009754_01810</name>
</gene>
<dbReference type="InterPro" id="IPR050585">
    <property type="entry name" value="Xaa-Pro_dipeptidyl-ppase/CocE"/>
</dbReference>
<feature type="domain" description="Peptidase S9 prolyl oligopeptidase catalytic" evidence="1">
    <location>
        <begin position="427"/>
        <end position="635"/>
    </location>
</feature>
<dbReference type="SUPFAM" id="SSF53474">
    <property type="entry name" value="alpha/beta-Hydrolases"/>
    <property type="match status" value="1"/>
</dbReference>
<evidence type="ECO:0000313" key="3">
    <source>
        <dbReference type="Proteomes" id="UP001501116"/>
    </source>
</evidence>
<dbReference type="SUPFAM" id="SSF82171">
    <property type="entry name" value="DPP6 N-terminal domain-like"/>
    <property type="match status" value="1"/>
</dbReference>
<proteinExistence type="predicted"/>
<dbReference type="PANTHER" id="PTHR43056">
    <property type="entry name" value="PEPTIDASE S9 PROLYL OLIGOPEPTIDASE"/>
    <property type="match status" value="1"/>
</dbReference>
<dbReference type="EMBL" id="BAAANN010000001">
    <property type="protein sequence ID" value="GAA1938422.1"/>
    <property type="molecule type" value="Genomic_DNA"/>
</dbReference>
<comment type="caution">
    <text evidence="2">The sequence shown here is derived from an EMBL/GenBank/DDBJ whole genome shotgun (WGS) entry which is preliminary data.</text>
</comment>
<organism evidence="2 3">
    <name type="scientific">Amycolatopsis minnesotensis</name>
    <dbReference type="NCBI Taxonomy" id="337894"/>
    <lineage>
        <taxon>Bacteria</taxon>
        <taxon>Bacillati</taxon>
        <taxon>Actinomycetota</taxon>
        <taxon>Actinomycetes</taxon>
        <taxon>Pseudonocardiales</taxon>
        <taxon>Pseudonocardiaceae</taxon>
        <taxon>Amycolatopsis</taxon>
    </lineage>
</organism>
<dbReference type="Proteomes" id="UP001501116">
    <property type="component" value="Unassembled WGS sequence"/>
</dbReference>
<dbReference type="InterPro" id="IPR029058">
    <property type="entry name" value="AB_hydrolase_fold"/>
</dbReference>
<reference evidence="2 3" key="1">
    <citation type="journal article" date="2019" name="Int. J. Syst. Evol. Microbiol.">
        <title>The Global Catalogue of Microorganisms (GCM) 10K type strain sequencing project: providing services to taxonomists for standard genome sequencing and annotation.</title>
        <authorList>
            <consortium name="The Broad Institute Genomics Platform"/>
            <consortium name="The Broad Institute Genome Sequencing Center for Infectious Disease"/>
            <person name="Wu L."/>
            <person name="Ma J."/>
        </authorList>
    </citation>
    <scope>NUCLEOTIDE SEQUENCE [LARGE SCALE GENOMIC DNA]</scope>
    <source>
        <strain evidence="2 3">JCM 14545</strain>
    </source>
</reference>
<protein>
    <submittedName>
        <fullName evidence="2">Prolyl oligopeptidase family serine peptidase</fullName>
    </submittedName>
</protein>
<dbReference type="Gene3D" id="3.40.50.1820">
    <property type="entry name" value="alpha/beta hydrolase"/>
    <property type="match status" value="1"/>
</dbReference>
<name>A0ABN2PZ29_9PSEU</name>
<evidence type="ECO:0000313" key="2">
    <source>
        <dbReference type="EMBL" id="GAA1938422.1"/>
    </source>
</evidence>
<accession>A0ABN2PZ29</accession>
<sequence length="648" mass="69729">MPYGSWDSPISAADVATAGGSAQWLDVIDGEVWWAEGRPDEGGRLAVVRASAEGRVEELLPQPWNARNRLHEYGGVPWIAVGGSLVFTHWDDQRVYVRDLDTGQVTPITGEPESPQGVRYGDLRHGPGDQVWAVRESSIGVRRADVRRDLVSLSPFGGEPRVLAASHHFMTAPQLSPDGTHAAWLGWEHPSMPWDETELCVAELTGDGGFGPHRVLAGGPGVSVCQVQWEAGGTLLALLDPDGWWNLHRIGLDGTVTNLAPVTEELGGAMWRVGARWFSPLGDGKHAVLNSGRLAVLDEATATVTAVPSASHLTAWSPTMASYRGGIVGIAAGPRQEGAVMYADIATGTTTEITPREGEPPSAKALPPLDYLPEPQERVFTTKDGEPVPAYLYPPTNPEHAGPDGELPPYLVHVHGGPTGRNFPVLDLDFSFFTSRGIGVVAVNYGGSTGYGRRFRERLREQWGVVDVTDCVAVAEALVAEGIADPARLAIRGGSAGGYTSAASMTTVRTYRAGTVKYPILDLYRWTGSGGETHDFESRYLDGLVGPLPEAEQRYRERSPMNHAGTLAGPVLFLQGLEDEICPPEQADRFVAGLRGKDIPHAYLTFDGEQHGFRKAETIVAVLEAELSFYGQVFGFDTPGVAALDLQR</sequence>
<dbReference type="InterPro" id="IPR001375">
    <property type="entry name" value="Peptidase_S9_cat"/>
</dbReference>
<evidence type="ECO:0000259" key="1">
    <source>
        <dbReference type="Pfam" id="PF00326"/>
    </source>
</evidence>
<dbReference type="Gene3D" id="2.120.10.30">
    <property type="entry name" value="TolB, C-terminal domain"/>
    <property type="match status" value="1"/>
</dbReference>
<dbReference type="InterPro" id="IPR011042">
    <property type="entry name" value="6-blade_b-propeller_TolB-like"/>
</dbReference>